<protein>
    <recommendedName>
        <fullName evidence="1">Putative membrane protein insertion efficiency factor</fullName>
    </recommendedName>
</protein>
<dbReference type="NCBIfam" id="TIGR00278">
    <property type="entry name" value="membrane protein insertion efficiency factor YidD"/>
    <property type="match status" value="1"/>
</dbReference>
<dbReference type="PANTHER" id="PTHR33383:SF1">
    <property type="entry name" value="MEMBRANE PROTEIN INSERTION EFFICIENCY FACTOR-RELATED"/>
    <property type="match status" value="1"/>
</dbReference>
<comment type="subcellular location">
    <subcellularLocation>
        <location evidence="1">Cell membrane</location>
        <topology evidence="1">Peripheral membrane protein</topology>
        <orientation evidence="1">Cytoplasmic side</orientation>
    </subcellularLocation>
</comment>
<comment type="similarity">
    <text evidence="1">Belongs to the UPF0161 family.</text>
</comment>
<comment type="caution">
    <text evidence="2">The sequence shown here is derived from an EMBL/GenBank/DDBJ whole genome shotgun (WGS) entry which is preliminary data.</text>
</comment>
<accession>A0ABU4WGJ2</accession>
<keyword evidence="3" id="KW-1185">Reference proteome</keyword>
<keyword evidence="1" id="KW-1003">Cell membrane</keyword>
<dbReference type="Proteomes" id="UP001275932">
    <property type="component" value="Unassembled WGS sequence"/>
</dbReference>
<dbReference type="EMBL" id="JALBUT010000005">
    <property type="protein sequence ID" value="MDX8415680.1"/>
    <property type="molecule type" value="Genomic_DNA"/>
</dbReference>
<proteinExistence type="inferred from homology"/>
<keyword evidence="1" id="KW-0472">Membrane</keyword>
<dbReference type="RefSeq" id="WP_370397125.1">
    <property type="nucleotide sequence ID" value="NZ_JALBUT010000005.1"/>
</dbReference>
<dbReference type="HAMAP" id="MF_00386">
    <property type="entry name" value="UPF0161_YidD"/>
    <property type="match status" value="1"/>
</dbReference>
<gene>
    <name evidence="2" type="primary">yidD</name>
    <name evidence="2" type="ORF">MOX91_05740</name>
</gene>
<dbReference type="PANTHER" id="PTHR33383">
    <property type="entry name" value="MEMBRANE PROTEIN INSERTION EFFICIENCY FACTOR-RELATED"/>
    <property type="match status" value="1"/>
</dbReference>
<dbReference type="Pfam" id="PF01809">
    <property type="entry name" value="YidD"/>
    <property type="match status" value="1"/>
</dbReference>
<name>A0ABU4WGJ2_9BACT</name>
<evidence type="ECO:0000256" key="1">
    <source>
        <dbReference type="HAMAP-Rule" id="MF_00386"/>
    </source>
</evidence>
<evidence type="ECO:0000313" key="2">
    <source>
        <dbReference type="EMBL" id="MDX8415680.1"/>
    </source>
</evidence>
<sequence>MNGNKPTIFAKICILFLKFYKAVISPIIHVLPGSGCRFHPTCSQYTLEAVKKFGAVKGSIMGFCRILRCNPLSKGGLDYVPEKFSWKTLFKQNETPPKNCVDENPKNRHI</sequence>
<evidence type="ECO:0000313" key="3">
    <source>
        <dbReference type="Proteomes" id="UP001275932"/>
    </source>
</evidence>
<reference evidence="2 3" key="1">
    <citation type="submission" date="2022-03" db="EMBL/GenBank/DDBJ databases">
        <title>Novel taxa within the pig intestine.</title>
        <authorList>
            <person name="Wylensek D."/>
            <person name="Bishof K."/>
            <person name="Afrizal A."/>
            <person name="Clavel T."/>
        </authorList>
    </citation>
    <scope>NUCLEOTIDE SEQUENCE [LARGE SCALE GENOMIC DNA]</scope>
    <source>
        <strain evidence="2 3">CLA-KB-P66</strain>
    </source>
</reference>
<comment type="function">
    <text evidence="1">Could be involved in insertion of integral membrane proteins into the membrane.</text>
</comment>
<dbReference type="InterPro" id="IPR002696">
    <property type="entry name" value="Membr_insert_effic_factor_YidD"/>
</dbReference>
<dbReference type="SMART" id="SM01234">
    <property type="entry name" value="Haemolytic"/>
    <property type="match status" value="1"/>
</dbReference>
<organism evidence="2 3">
    <name type="scientific">Intestinicryptomonas porci</name>
    <dbReference type="NCBI Taxonomy" id="2926320"/>
    <lineage>
        <taxon>Bacteria</taxon>
        <taxon>Pseudomonadati</taxon>
        <taxon>Verrucomicrobiota</taxon>
        <taxon>Opitutia</taxon>
        <taxon>Opitutales</taxon>
        <taxon>Intestinicryptomonaceae</taxon>
        <taxon>Intestinicryptomonas</taxon>
    </lineage>
</organism>